<evidence type="ECO:0000256" key="1">
    <source>
        <dbReference type="SAM" id="SignalP"/>
    </source>
</evidence>
<protein>
    <submittedName>
        <fullName evidence="5">Glycoside hydrolase family 95 protein</fullName>
    </submittedName>
</protein>
<dbReference type="PANTHER" id="PTHR31084:SF0">
    <property type="entry name" value="ALPHA-L-FUCOSIDASE 2"/>
    <property type="match status" value="1"/>
</dbReference>
<dbReference type="AlphaFoldDB" id="A0A6A6AXW8"/>
<dbReference type="Pfam" id="PF21307">
    <property type="entry name" value="Glyco_hydro_95_C"/>
    <property type="match status" value="1"/>
</dbReference>
<keyword evidence="1" id="KW-0732">Signal</keyword>
<dbReference type="Proteomes" id="UP000799438">
    <property type="component" value="Unassembled WGS sequence"/>
</dbReference>
<evidence type="ECO:0000313" key="6">
    <source>
        <dbReference type="Proteomes" id="UP000799438"/>
    </source>
</evidence>
<feature type="domain" description="Glycosyl hydrolase family 95 N-terminal" evidence="2">
    <location>
        <begin position="31"/>
        <end position="269"/>
    </location>
</feature>
<dbReference type="RefSeq" id="XP_033391543.1">
    <property type="nucleotide sequence ID" value="XM_033544559.1"/>
</dbReference>
<dbReference type="OrthoDB" id="2848340at2759"/>
<dbReference type="InterPro" id="IPR016518">
    <property type="entry name" value="Alpha-L-fucosidase"/>
</dbReference>
<dbReference type="Pfam" id="PF22124">
    <property type="entry name" value="Glyco_hydro_95_cat"/>
    <property type="match status" value="1"/>
</dbReference>
<gene>
    <name evidence="5" type="ORF">K452DRAFT_322822</name>
</gene>
<dbReference type="GO" id="GO:0004560">
    <property type="term" value="F:alpha-L-fucosidase activity"/>
    <property type="evidence" value="ECO:0007669"/>
    <property type="project" value="InterPro"/>
</dbReference>
<dbReference type="PIRSF" id="PIRSF007663">
    <property type="entry name" value="UCP007663"/>
    <property type="match status" value="1"/>
</dbReference>
<dbReference type="Pfam" id="PF14498">
    <property type="entry name" value="Glyco_hyd_65N_2"/>
    <property type="match status" value="1"/>
</dbReference>
<dbReference type="GO" id="GO:0005975">
    <property type="term" value="P:carbohydrate metabolic process"/>
    <property type="evidence" value="ECO:0007669"/>
    <property type="project" value="InterPro"/>
</dbReference>
<keyword evidence="5" id="KW-0378">Hydrolase</keyword>
<dbReference type="Gene3D" id="1.50.10.10">
    <property type="match status" value="1"/>
</dbReference>
<sequence>MILPIFLGLAALSAAAELLSSATPSIGSTTIWYTAPAPEWNLALPIGTGRLGGMVYGGTLSERVQMNEDSIWNGGFQDRLNPRAATSFPTIRGLLRNESLTAAGSAVLRDMTGNPTSPRAYHPMAELFADFGHPEDQLSNYSRWLDTRGGYVGSQYSHNGVQYTRTSFGSFPASVLVLRFEADKEQSVTTNITLFREFNVSFHGANLSLPDSYITLRAGSGQQDGINFTAKARINIAGQQANLSTNGTSVEIRNADAITIFVDAETSYRYSTEEEWEAELDRKLTATADVPFETIKKDALDDFTSLSDRTSLDFGSSGDVGKLPTLDRLHRYRNVTMNGDPELATLLFNLGRYMLITSSRSEDGITNLPANLQGVWSPSYNPPWGGKYTTNINVEMNYWPAEITNLAETHLPLFDLIEITRSHGRDVAKRMYNCSGFMIHHNTDVWGDGVPTENGTQWSMWPMGASWLSLHLMEHYRFNGDKEWLESTALPILNEVAEFYYCYLFDYKGYYSTGPSISPENSFKLMPNQSEYPNTESIDIAPTMDNELLFELFSAIVEAAQELELSETDPAILKASQYLAKIKRPQISPTLGTIMEWRLDYEEKAPGHRHVSHLFGLHPGRSISMAETPELATAANATLNRRLSNGGAGTGWSRAWTINWFARLWQGDAAWENAQMFLNVSTNDNLFGNNPYPTYQCDGNFGFTAGIAEMLLQSHNSEVHLLPALPSPEVAIANGTVKGLVARGGFVVDIAWEAGRLKDATVVSKLGRPLTLKVGNEATFEVNGTDYADTLQTQEGESFQVTL</sequence>
<dbReference type="InterPro" id="IPR008928">
    <property type="entry name" value="6-hairpin_glycosidase_sf"/>
</dbReference>
<organism evidence="5 6">
    <name type="scientific">Aplosporella prunicola CBS 121167</name>
    <dbReference type="NCBI Taxonomy" id="1176127"/>
    <lineage>
        <taxon>Eukaryota</taxon>
        <taxon>Fungi</taxon>
        <taxon>Dikarya</taxon>
        <taxon>Ascomycota</taxon>
        <taxon>Pezizomycotina</taxon>
        <taxon>Dothideomycetes</taxon>
        <taxon>Dothideomycetes incertae sedis</taxon>
        <taxon>Botryosphaeriales</taxon>
        <taxon>Aplosporellaceae</taxon>
        <taxon>Aplosporella</taxon>
    </lineage>
</organism>
<evidence type="ECO:0000259" key="3">
    <source>
        <dbReference type="Pfam" id="PF21307"/>
    </source>
</evidence>
<dbReference type="GeneID" id="54302055"/>
<dbReference type="InterPro" id="IPR012341">
    <property type="entry name" value="6hp_glycosidase-like_sf"/>
</dbReference>
<reference evidence="5" key="1">
    <citation type="journal article" date="2020" name="Stud. Mycol.">
        <title>101 Dothideomycetes genomes: a test case for predicting lifestyles and emergence of pathogens.</title>
        <authorList>
            <person name="Haridas S."/>
            <person name="Albert R."/>
            <person name="Binder M."/>
            <person name="Bloem J."/>
            <person name="Labutti K."/>
            <person name="Salamov A."/>
            <person name="Andreopoulos B."/>
            <person name="Baker S."/>
            <person name="Barry K."/>
            <person name="Bills G."/>
            <person name="Bluhm B."/>
            <person name="Cannon C."/>
            <person name="Castanera R."/>
            <person name="Culley D."/>
            <person name="Daum C."/>
            <person name="Ezra D."/>
            <person name="Gonzalez J."/>
            <person name="Henrissat B."/>
            <person name="Kuo A."/>
            <person name="Liang C."/>
            <person name="Lipzen A."/>
            <person name="Lutzoni F."/>
            <person name="Magnuson J."/>
            <person name="Mondo S."/>
            <person name="Nolan M."/>
            <person name="Ohm R."/>
            <person name="Pangilinan J."/>
            <person name="Park H.-J."/>
            <person name="Ramirez L."/>
            <person name="Alfaro M."/>
            <person name="Sun H."/>
            <person name="Tritt A."/>
            <person name="Yoshinaga Y."/>
            <person name="Zwiers L.-H."/>
            <person name="Turgeon B."/>
            <person name="Goodwin S."/>
            <person name="Spatafora J."/>
            <person name="Crous P."/>
            <person name="Grigoriev I."/>
        </authorList>
    </citation>
    <scope>NUCLEOTIDE SEQUENCE</scope>
    <source>
        <strain evidence="5">CBS 121167</strain>
    </source>
</reference>
<dbReference type="InterPro" id="IPR049053">
    <property type="entry name" value="AFCA-like_C"/>
</dbReference>
<proteinExistence type="predicted"/>
<dbReference type="InterPro" id="IPR054363">
    <property type="entry name" value="GH95_cat"/>
</dbReference>
<feature type="signal peptide" evidence="1">
    <location>
        <begin position="1"/>
        <end position="15"/>
    </location>
</feature>
<evidence type="ECO:0000259" key="4">
    <source>
        <dbReference type="Pfam" id="PF22124"/>
    </source>
</evidence>
<dbReference type="EMBL" id="ML995549">
    <property type="protein sequence ID" value="KAF2135825.1"/>
    <property type="molecule type" value="Genomic_DNA"/>
</dbReference>
<evidence type="ECO:0000259" key="2">
    <source>
        <dbReference type="Pfam" id="PF14498"/>
    </source>
</evidence>
<name>A0A6A6AXW8_9PEZI</name>
<feature type="domain" description="Glycosyl hydrolase family 95 catalytic" evidence="4">
    <location>
        <begin position="292"/>
        <end position="711"/>
    </location>
</feature>
<feature type="chain" id="PRO_5025495353" evidence="1">
    <location>
        <begin position="16"/>
        <end position="803"/>
    </location>
</feature>
<dbReference type="SUPFAM" id="SSF48208">
    <property type="entry name" value="Six-hairpin glycosidases"/>
    <property type="match status" value="1"/>
</dbReference>
<keyword evidence="6" id="KW-1185">Reference proteome</keyword>
<dbReference type="InterPro" id="IPR027414">
    <property type="entry name" value="GH95_N_dom"/>
</dbReference>
<evidence type="ECO:0000313" key="5">
    <source>
        <dbReference type="EMBL" id="KAF2135825.1"/>
    </source>
</evidence>
<feature type="domain" description="Alpha fucosidase A-like C-terminal" evidence="3">
    <location>
        <begin position="713"/>
        <end position="800"/>
    </location>
</feature>
<accession>A0A6A6AXW8</accession>
<dbReference type="PANTHER" id="PTHR31084">
    <property type="entry name" value="ALPHA-L-FUCOSIDASE 2"/>
    <property type="match status" value="1"/>
</dbReference>